<keyword evidence="1" id="KW-0677">Repeat</keyword>
<dbReference type="PANTHER" id="PTHR32305:SF15">
    <property type="entry name" value="PROTEIN RHSA-RELATED"/>
    <property type="match status" value="1"/>
</dbReference>
<evidence type="ECO:0000313" key="6">
    <source>
        <dbReference type="Proteomes" id="UP000292373"/>
    </source>
</evidence>
<comment type="caution">
    <text evidence="5">The sequence shown here is derived from an EMBL/GenBank/DDBJ whole genome shotgun (WGS) entry which is preliminary data.</text>
</comment>
<reference evidence="5 6" key="1">
    <citation type="submission" date="2019-01" db="EMBL/GenBank/DDBJ databases">
        <title>Lactibacter flavus gen. nov., sp. nov., a novel bacterium of the family Propionibacteriaceae isolated from raw milk and dairy products.</title>
        <authorList>
            <person name="Huptas C."/>
            <person name="Wenning M."/>
            <person name="Breitenwieser F."/>
            <person name="Doll E."/>
            <person name="Von Neubeck M."/>
            <person name="Busse H.-J."/>
            <person name="Scherer S."/>
        </authorList>
    </citation>
    <scope>NUCLEOTIDE SEQUENCE [LARGE SCALE GENOMIC DNA]</scope>
    <source>
        <strain evidence="5 6">KCTC 33808</strain>
    </source>
</reference>
<accession>A0A4Q9KCD1</accession>
<evidence type="ECO:0000256" key="2">
    <source>
        <dbReference type="SAM" id="MobiDB-lite"/>
    </source>
</evidence>
<feature type="region of interest" description="Disordered" evidence="2">
    <location>
        <begin position="88"/>
        <end position="109"/>
    </location>
</feature>
<dbReference type="InterPro" id="IPR031325">
    <property type="entry name" value="RHS_repeat"/>
</dbReference>
<dbReference type="NCBIfam" id="TIGR01643">
    <property type="entry name" value="YD_repeat_2x"/>
    <property type="match status" value="15"/>
</dbReference>
<dbReference type="InterPro" id="IPR011047">
    <property type="entry name" value="Quinoprotein_ADH-like_sf"/>
</dbReference>
<dbReference type="Pfam" id="PF05593">
    <property type="entry name" value="RHS_repeat"/>
    <property type="match status" value="6"/>
</dbReference>
<evidence type="ECO:0000259" key="4">
    <source>
        <dbReference type="Pfam" id="PF25023"/>
    </source>
</evidence>
<dbReference type="Proteomes" id="UP000292373">
    <property type="component" value="Unassembled WGS sequence"/>
</dbReference>
<sequence>MADPMHGIAEDVRFDHAAASTLATRCRTAASAIDSQAVDRAAWVQHGMEDFVGYYSQLFRQNGTVQASDARLLASRLREVATGVEQLAREATSEQQRRQTAREWKQQQDNRNLLEQGWDWLTGSEDPPVGPPAEPISLTYAQAHTGTREPLKGSGGSGTSSARPANLRSFATNSSGANEALASYPGQLRDAYSTFSSGCGWGTLNADGVWAGFDTYLTANGNDVTWANTVAGAFEAAGGDGVVTASNAAITQSLAAAGVNAERQDLQIDPPQALGAPPTTGYANDPVNTATGNFLEPELDLGFTGGPGTLALTRVYNSLNPDAGAFGPGWSSWTEARLRLTDDGARWVHQDGREVLFPRRGDGWDRATTEAYWLEMTPGGFTITDNTGGDWAFGSSGRLASFGRGPGTRVTLRHDGDRLVAMAHERGRSIELEWSGDRVVAATASDGRRLEYGYDGAGHLVTASGPQGVRSYRWDAAGLIDRVTDADGVHEATNTYDDLGRVVSQVSQHGRVTRFSYLPGRVTLVDDPDGTRSNTWIHDRQGRLVGVIDADDRRQSMAYDRHGNTVMVTERDGRVTIAEFDERGRRTAQVLPTGARIDTRFDEADRVVEVALEGGGGVATTRYAYEGDSRNPSSMTDAESGVTRFEWDANLLLAVTDPTGARVSYAYDAFGDLVATTAADGRTALLERDAAGRVTAAVTPSGHRTTYTWDARGVLAGRTDPDGGQWRSEHTDGGRLTATIDPYGARTEVTHDEAGEAASTTDALGRTIHRAFDELGNLAQVTLPDGSRWEYAHDNLSRLVAATDPDGHTWRREYDVNGHLSSVIDPTGRTRTATDVRSGVVTDTLGRIVSTVAPDGTSRLTRYDLCGRPVEFVDAAGNVTALQRDAAGRVTALRRPGAFDTHYSYDVCGRLASVTDPLGATTTFTYSPDGHLATQTDPTGAVTTLVHDGSGRLVERTAPGVGRTTWAYDLAGRLVRTRDPQWGTRSFTWDAAGQLVAATNPLGGVTRYTYDDLGRMVTITDPLGGVTHRGYNGRNKVVRSVDPLGRVTEGGYDGAGRPTWQLEPSGDRLEWGYDADGVLASQGVDGRVLASFVHDRATRTLTVSDRTDPDRPVRHTVVRDAAGRIIERTRDGRSTRWSYDAGGRCTEITTPNGSRTRYAYDLLGRVAQVSADGVGTVSLARDEAGRVIGATTGKETQTWTWADGRVVAHTLTADGVTSHTRIDRDADGRVAAITRDGASTVYAYDAAGQLVAATGPDGAHTWTWDDAGRLVAESDGGATTTYSYDAAGQLLARRDEAGETRYTYDANGRRSSAGGPAGRMEFNWGPFGWLEQVASGARVTRMHVDALGELARVNDAELFWDTGIAQGRPLEVDGDAVLSVVGFTGTPSGWDADGWRTARPTGTDPWAAALGSLGAAASGVSVGPGGQVGVAGLAMLGARVYDPMTRGFLSPDPLPPVTGVAWGGNPYSYAGNDPLHALDPSGLRPVTDAELQAYRDSNNGALAAAGDWIASNWEYVAGAAMVIAGGVMMATGVGGPAGLALISMGADTIIQKATTGSVDWGQVAIGGAFSVIPGGGAVKTALLTGGEGIVSGGYSYMTSPGPHSVTGFIRATTTDAAVNMVTGGAAPPSVQHLPVTRLDDMTPTPTGVTTVYRVESPANARITIDDVGNVNVQGDNVLFLNFGDGPRAETFLQQRLDQGFDGTQVKAFDVPDSYADSIRSRAVPETNAKGNPVFQVDTTKTDSSYGLRASEFPALEGAAIPGSGRVISP</sequence>
<evidence type="ECO:0000256" key="1">
    <source>
        <dbReference type="ARBA" id="ARBA00022737"/>
    </source>
</evidence>
<dbReference type="SUPFAM" id="SSF50998">
    <property type="entry name" value="Quinoprotein alcohol dehydrogenase-like"/>
    <property type="match status" value="1"/>
</dbReference>
<dbReference type="InterPro" id="IPR045351">
    <property type="entry name" value="DUF6531"/>
</dbReference>
<dbReference type="InterPro" id="IPR006530">
    <property type="entry name" value="YD"/>
</dbReference>
<dbReference type="InterPro" id="IPR056823">
    <property type="entry name" value="TEN-like_YD-shell"/>
</dbReference>
<gene>
    <name evidence="5" type="ORF">ET989_11985</name>
</gene>
<dbReference type="InterPro" id="IPR022385">
    <property type="entry name" value="Rhs_assc_core"/>
</dbReference>
<feature type="domain" description="Teneurin-like YD-shell" evidence="4">
    <location>
        <begin position="417"/>
        <end position="575"/>
    </location>
</feature>
<dbReference type="Gene3D" id="2.180.10.10">
    <property type="entry name" value="RHS repeat-associated core"/>
    <property type="match status" value="6"/>
</dbReference>
<feature type="region of interest" description="Disordered" evidence="2">
    <location>
        <begin position="146"/>
        <end position="166"/>
    </location>
</feature>
<dbReference type="PANTHER" id="PTHR32305">
    <property type="match status" value="1"/>
</dbReference>
<protein>
    <submittedName>
        <fullName evidence="5">Type IV secretion protein Rhs</fullName>
    </submittedName>
</protein>
<dbReference type="OrthoDB" id="3712874at2"/>
<feature type="domain" description="DUF6531" evidence="3">
    <location>
        <begin position="285"/>
        <end position="357"/>
    </location>
</feature>
<dbReference type="InterPro" id="IPR050708">
    <property type="entry name" value="T6SS_VgrG/RHS"/>
</dbReference>
<feature type="compositionally biased region" description="Basic and acidic residues" evidence="2">
    <location>
        <begin position="88"/>
        <end position="108"/>
    </location>
</feature>
<proteinExistence type="predicted"/>
<dbReference type="EMBL" id="SDMQ01000013">
    <property type="protein sequence ID" value="TBT83189.1"/>
    <property type="molecule type" value="Genomic_DNA"/>
</dbReference>
<dbReference type="SUPFAM" id="SSF69304">
    <property type="entry name" value="Tricorn protease N-terminal domain"/>
    <property type="match status" value="1"/>
</dbReference>
<name>A0A4Q9KCD1_9ACTN</name>
<dbReference type="RefSeq" id="WP_131169287.1">
    <property type="nucleotide sequence ID" value="NZ_SDMQ01000013.1"/>
</dbReference>
<dbReference type="NCBIfam" id="TIGR03696">
    <property type="entry name" value="Rhs_assc_core"/>
    <property type="match status" value="1"/>
</dbReference>
<evidence type="ECO:0000313" key="5">
    <source>
        <dbReference type="EMBL" id="TBT83189.1"/>
    </source>
</evidence>
<evidence type="ECO:0000259" key="3">
    <source>
        <dbReference type="Pfam" id="PF20148"/>
    </source>
</evidence>
<feature type="region of interest" description="Disordered" evidence="2">
    <location>
        <begin position="718"/>
        <end position="739"/>
    </location>
</feature>
<dbReference type="Pfam" id="PF25023">
    <property type="entry name" value="TEN_YD-shell"/>
    <property type="match status" value="2"/>
</dbReference>
<organism evidence="5 6">
    <name type="scientific">Propioniciclava sinopodophylli</name>
    <dbReference type="NCBI Taxonomy" id="1837344"/>
    <lineage>
        <taxon>Bacteria</taxon>
        <taxon>Bacillati</taxon>
        <taxon>Actinomycetota</taxon>
        <taxon>Actinomycetes</taxon>
        <taxon>Propionibacteriales</taxon>
        <taxon>Propionibacteriaceae</taxon>
        <taxon>Propioniciclava</taxon>
    </lineage>
</organism>
<feature type="domain" description="Teneurin-like YD-shell" evidence="4">
    <location>
        <begin position="882"/>
        <end position="1027"/>
    </location>
</feature>
<dbReference type="Pfam" id="PF20148">
    <property type="entry name" value="DUF6531"/>
    <property type="match status" value="1"/>
</dbReference>
<keyword evidence="6" id="KW-1185">Reference proteome</keyword>